<gene>
    <name evidence="2" type="ORF">PY771_06655</name>
</gene>
<evidence type="ECO:0000313" key="2">
    <source>
        <dbReference type="EMBL" id="WEE27996.1"/>
    </source>
</evidence>
<name>A0AAX3PEN4_AERHY</name>
<feature type="compositionally biased region" description="Basic and acidic residues" evidence="1">
    <location>
        <begin position="1"/>
        <end position="16"/>
    </location>
</feature>
<sequence>MREGLKPNGRDGKDGTGRSPKARRCIAPTRQAVRDFQERTKNMRLLKPALSKHRAMQAMSYELLDDSAHYVRFDFQPHAGLQLLGGMLGCLNVAA</sequence>
<feature type="region of interest" description="Disordered" evidence="1">
    <location>
        <begin position="1"/>
        <end position="23"/>
    </location>
</feature>
<dbReference type="AlphaFoldDB" id="A0AAX3PEN4"/>
<dbReference type="EMBL" id="CP118942">
    <property type="protein sequence ID" value="WEE27996.1"/>
    <property type="molecule type" value="Genomic_DNA"/>
</dbReference>
<dbReference type="Proteomes" id="UP001214666">
    <property type="component" value="Chromosome"/>
</dbReference>
<evidence type="ECO:0000256" key="1">
    <source>
        <dbReference type="SAM" id="MobiDB-lite"/>
    </source>
</evidence>
<protein>
    <submittedName>
        <fullName evidence="2">Uncharacterized protein</fullName>
    </submittedName>
</protein>
<dbReference type="RefSeq" id="WP_275115835.1">
    <property type="nucleotide sequence ID" value="NZ_CP118942.1"/>
</dbReference>
<organism evidence="2 3">
    <name type="scientific">Aeromonas hydrophila</name>
    <dbReference type="NCBI Taxonomy" id="644"/>
    <lineage>
        <taxon>Bacteria</taxon>
        <taxon>Pseudomonadati</taxon>
        <taxon>Pseudomonadota</taxon>
        <taxon>Gammaproteobacteria</taxon>
        <taxon>Aeromonadales</taxon>
        <taxon>Aeromonadaceae</taxon>
        <taxon>Aeromonas</taxon>
    </lineage>
</organism>
<proteinExistence type="predicted"/>
<accession>A0AAX3PEN4</accession>
<evidence type="ECO:0000313" key="3">
    <source>
        <dbReference type="Proteomes" id="UP001214666"/>
    </source>
</evidence>
<reference evidence="2" key="1">
    <citation type="submission" date="2023-02" db="EMBL/GenBank/DDBJ databases">
        <title>The sequence of Aeromonas hydrophila K533.</title>
        <authorList>
            <person name="Luo X."/>
        </authorList>
    </citation>
    <scope>NUCLEOTIDE SEQUENCE</scope>
    <source>
        <strain evidence="2">K533</strain>
    </source>
</reference>